<dbReference type="GeneID" id="28838471"/>
<gene>
    <name evidence="1" type="ORF">VE01_05085</name>
</gene>
<evidence type="ECO:0000313" key="2">
    <source>
        <dbReference type="Proteomes" id="UP000091956"/>
    </source>
</evidence>
<proteinExistence type="predicted"/>
<sequence length="95" mass="10668">MSFGYSVGDFVLLVQLANDLRGRFAQAPREYKAITEEVESLIFTLHRIDGLDEKEFDSQQKDGVHKVIQGCQNVLEELSAKLNKLNVIANDSTPD</sequence>
<evidence type="ECO:0008006" key="3">
    <source>
        <dbReference type="Google" id="ProtNLM"/>
    </source>
</evidence>
<dbReference type="Proteomes" id="UP000091956">
    <property type="component" value="Unassembled WGS sequence"/>
</dbReference>
<reference evidence="1 2" key="1">
    <citation type="submission" date="2016-03" db="EMBL/GenBank/DDBJ databases">
        <title>Comparative genomics of Pseudogymnoascus destructans, the fungus causing white-nose syndrome of bats.</title>
        <authorList>
            <person name="Palmer J.M."/>
            <person name="Drees K.P."/>
            <person name="Foster J.T."/>
            <person name="Lindner D.L."/>
        </authorList>
    </citation>
    <scope>NUCLEOTIDE SEQUENCE [LARGE SCALE GENOMIC DNA]</scope>
    <source>
        <strain evidence="1 2">UAMH 10579</strain>
    </source>
</reference>
<reference evidence="2" key="2">
    <citation type="journal article" date="2018" name="Nat. Commun.">
        <title>Extreme sensitivity to ultraviolet light in the fungal pathogen causing white-nose syndrome of bats.</title>
        <authorList>
            <person name="Palmer J.M."/>
            <person name="Drees K.P."/>
            <person name="Foster J.T."/>
            <person name="Lindner D.L."/>
        </authorList>
    </citation>
    <scope>NUCLEOTIDE SEQUENCE [LARGE SCALE GENOMIC DNA]</scope>
    <source>
        <strain evidence="2">UAMH 10579</strain>
    </source>
</reference>
<accession>A0A1B8GPV9</accession>
<dbReference type="RefSeq" id="XP_018131583.1">
    <property type="nucleotide sequence ID" value="XM_018274551.1"/>
</dbReference>
<evidence type="ECO:0000313" key="1">
    <source>
        <dbReference type="EMBL" id="OBT97850.1"/>
    </source>
</evidence>
<protein>
    <recommendedName>
        <fullName evidence="3">NACHT-NTPase and P-loop NTPases N-terminal domain-containing protein</fullName>
    </recommendedName>
</protein>
<dbReference type="STRING" id="342668.A0A1B8GPV9"/>
<dbReference type="AlphaFoldDB" id="A0A1B8GPV9"/>
<keyword evidence="2" id="KW-1185">Reference proteome</keyword>
<organism evidence="1 2">
    <name type="scientific">Pseudogymnoascus verrucosus</name>
    <dbReference type="NCBI Taxonomy" id="342668"/>
    <lineage>
        <taxon>Eukaryota</taxon>
        <taxon>Fungi</taxon>
        <taxon>Dikarya</taxon>
        <taxon>Ascomycota</taxon>
        <taxon>Pezizomycotina</taxon>
        <taxon>Leotiomycetes</taxon>
        <taxon>Thelebolales</taxon>
        <taxon>Thelebolaceae</taxon>
        <taxon>Pseudogymnoascus</taxon>
    </lineage>
</organism>
<name>A0A1B8GPV9_9PEZI</name>
<dbReference type="EMBL" id="KV460220">
    <property type="protein sequence ID" value="OBT97850.1"/>
    <property type="molecule type" value="Genomic_DNA"/>
</dbReference>